<dbReference type="EMBL" id="JAGEMX010000027">
    <property type="protein sequence ID" value="MBO1835194.1"/>
    <property type="molecule type" value="Genomic_DNA"/>
</dbReference>
<proteinExistence type="predicted"/>
<evidence type="ECO:0000313" key="2">
    <source>
        <dbReference type="EMBL" id="MBO1835194.1"/>
    </source>
</evidence>
<reference evidence="2 5" key="2">
    <citation type="submission" date="2021-03" db="EMBL/GenBank/DDBJ databases">
        <title>Clinical course, treatment and visual outcome of an outbreak of Burkholderia contaminans endophthalmitis following cataract surgery.</title>
        <authorList>
            <person name="Lind C."/>
            <person name="Olsen K."/>
            <person name="Angelsen N.K."/>
            <person name="Krefting E.A."/>
            <person name="Fossen K."/>
            <person name="Gravningen K."/>
            <person name="Depoorter E."/>
            <person name="Vandamme P."/>
            <person name="Bertelsen G."/>
        </authorList>
    </citation>
    <scope>NUCLEOTIDE SEQUENCE [LARGE SCALE GENOMIC DNA]</scope>
    <source>
        <strain evidence="2 5">51242556</strain>
    </source>
</reference>
<dbReference type="Proteomes" id="UP000664048">
    <property type="component" value="Unassembled WGS sequence"/>
</dbReference>
<accession>A0AAP1VDM0</accession>
<dbReference type="RefSeq" id="WP_069301969.1">
    <property type="nucleotide sequence ID" value="NZ_CABVQA010000069.1"/>
</dbReference>
<dbReference type="EMBL" id="JAENIB010000033">
    <property type="protein sequence ID" value="MBK1935552.1"/>
    <property type="molecule type" value="Genomic_DNA"/>
</dbReference>
<dbReference type="Proteomes" id="UP001220209">
    <property type="component" value="Plasmid unnamed4"/>
</dbReference>
<evidence type="ECO:0000313" key="5">
    <source>
        <dbReference type="Proteomes" id="UP000664048"/>
    </source>
</evidence>
<evidence type="ECO:0000313" key="1">
    <source>
        <dbReference type="EMBL" id="MBK1935552.1"/>
    </source>
</evidence>
<gene>
    <name evidence="2" type="ORF">J4M89_38015</name>
    <name evidence="1" type="ORF">JIN94_37295</name>
    <name evidence="3" type="ORF">LXE91_43120</name>
</gene>
<keyword evidence="5" id="KW-1185">Reference proteome</keyword>
<name>A0AAP1VDM0_9BURK</name>
<evidence type="ECO:0000313" key="6">
    <source>
        <dbReference type="Proteomes" id="UP001220209"/>
    </source>
</evidence>
<keyword evidence="3" id="KW-0614">Plasmid</keyword>
<dbReference type="Proteomes" id="UP000611459">
    <property type="component" value="Unassembled WGS sequence"/>
</dbReference>
<dbReference type="AlphaFoldDB" id="A0AAP1VDM0"/>
<evidence type="ECO:0000313" key="4">
    <source>
        <dbReference type="Proteomes" id="UP000611459"/>
    </source>
</evidence>
<reference evidence="1" key="1">
    <citation type="submission" date="2021-01" db="EMBL/GenBank/DDBJ databases">
        <title>Outbreak of Burkholderia contaminns endophthalmitis traced to a clinical ventilation system.</title>
        <authorList>
            <person name="Lipuma J."/>
            <person name="Spilker T."/>
            <person name="Kratholm J."/>
        </authorList>
    </citation>
    <scope>NUCLEOTIDE SEQUENCE</scope>
    <source>
        <strain evidence="1">HI4954</strain>
    </source>
</reference>
<organism evidence="1 4">
    <name type="scientific">Burkholderia contaminans</name>
    <dbReference type="NCBI Taxonomy" id="488447"/>
    <lineage>
        <taxon>Bacteria</taxon>
        <taxon>Pseudomonadati</taxon>
        <taxon>Pseudomonadota</taxon>
        <taxon>Betaproteobacteria</taxon>
        <taxon>Burkholderiales</taxon>
        <taxon>Burkholderiaceae</taxon>
        <taxon>Burkholderia</taxon>
        <taxon>Burkholderia cepacia complex</taxon>
    </lineage>
</organism>
<keyword evidence="1" id="KW-0645">Protease</keyword>
<reference evidence="3 6" key="3">
    <citation type="submission" date="2021-12" db="EMBL/GenBank/DDBJ databases">
        <title>Genomic and phenotypic characterization of three Burkholderia contaminans isolates recovered from different sources.</title>
        <authorList>
            <person name="Lopez De Volder A."/>
            <person name="Fan Y."/>
            <person name="Nunvar J."/>
            <person name="Herrera T."/>
            <person name="Timp W."/>
            <person name="Degrossi J."/>
        </authorList>
    </citation>
    <scope>NUCLEOTIDE SEQUENCE [LARGE SCALE GENOMIC DNA]</scope>
    <source>
        <strain evidence="3 6">LMG 23361</strain>
        <plasmid evidence="3 6">unnamed4</plasmid>
    </source>
</reference>
<keyword evidence="1" id="KW-0482">Metalloprotease</keyword>
<dbReference type="GO" id="GO:0008237">
    <property type="term" value="F:metallopeptidase activity"/>
    <property type="evidence" value="ECO:0007669"/>
    <property type="project" value="UniProtKB-KW"/>
</dbReference>
<sequence>MSTPTIKPTAEMSAELQAAFDHFNENLFGGDIPPTLLTLQRQKMTAGYFTAEGWVNRKGAQKIDEIALNPQYFAVQTLTESMKTLVLQMTFAWQKHFGQPGRRRYANKNYAEKLQSIGLMPSHTGKPGGRMTGEKIDAYVIEGGLFERACEKLLTESFALSWLDRFPVTVQELSRVLHQLPEETRIGLTEDEVKKLDIKVVEKAEPASGQCRYHCPLCLKRVWGKKGMEGEFVHVPCGQVMVTGDIPDEEESDA</sequence>
<evidence type="ECO:0000313" key="3">
    <source>
        <dbReference type="EMBL" id="WFN24162.1"/>
    </source>
</evidence>
<geneLocation type="plasmid" evidence="3 6">
    <name>unnamed4</name>
</geneLocation>
<dbReference type="EMBL" id="CP090646">
    <property type="protein sequence ID" value="WFN24162.1"/>
    <property type="molecule type" value="Genomic_DNA"/>
</dbReference>
<protein>
    <submittedName>
        <fullName evidence="1">Zinc metalloproteinase Mpr protein</fullName>
    </submittedName>
</protein>
<keyword evidence="1" id="KW-0378">Hydrolase</keyword>